<dbReference type="CDD" id="cd22249">
    <property type="entry name" value="UDM1_RNF168_RNF169-like"/>
    <property type="match status" value="1"/>
</dbReference>
<evidence type="ECO:0000313" key="5">
    <source>
        <dbReference type="Proteomes" id="UP000233524"/>
    </source>
</evidence>
<feature type="region of interest" description="Disordered" evidence="2">
    <location>
        <begin position="283"/>
        <end position="399"/>
    </location>
</feature>
<comment type="caution">
    <text evidence="4">The sequence shown here is derived from an EMBL/GenBank/DDBJ whole genome shotgun (WGS) entry which is preliminary data.</text>
</comment>
<feature type="domain" description="C2H2-type" evidence="3">
    <location>
        <begin position="242"/>
        <end position="273"/>
    </location>
</feature>
<feature type="region of interest" description="Disordered" evidence="2">
    <location>
        <begin position="187"/>
        <end position="234"/>
    </location>
</feature>
<organism evidence="4 5">
    <name type="scientific">Lomentospora prolificans</name>
    <dbReference type="NCBI Taxonomy" id="41688"/>
    <lineage>
        <taxon>Eukaryota</taxon>
        <taxon>Fungi</taxon>
        <taxon>Dikarya</taxon>
        <taxon>Ascomycota</taxon>
        <taxon>Pezizomycotina</taxon>
        <taxon>Sordariomycetes</taxon>
        <taxon>Hypocreomycetidae</taxon>
        <taxon>Microascales</taxon>
        <taxon>Microascaceae</taxon>
        <taxon>Lomentospora</taxon>
    </lineage>
</organism>
<dbReference type="InParanoid" id="A0A2N3NLG1"/>
<proteinExistence type="predicted"/>
<sequence>MYLESSQPRAGFIDHQKSLLSPAVHPPRTASDHHAAISAPSNGPTMERNTSDYSQPGLPSPYPTPYADGRSEGSSGDHQSTSQYPAPQPEVRSNTYSTSATPTSEYSVYPPSARSGSFPEHMQRPYHPHPAANSGSSGDPSIAAPSPTYPYSQAHSPYGPPGDITPNYQHSGGVYAQARPEWAAYGQHSAGPLTPTGPVFPTTPSSAPPQPRPSQVYSFVPIPGSQQHKRPRRRYEEIERMYKCGWNGCEKAYGTLNHLNAHVTMQGHGTKRTPDEFKEIRKEWKQRKKEEEAQRKAEEERQRTAAASAAQSQGQEPGPVDGAQPTGYPGSRALQLPPIGYQPNAYPAPPSAGVPQQPLPDYGNSQMYPNYPHSPYGPPGQSMYSQSEAAANGSQPPSH</sequence>
<dbReference type="PANTHER" id="PTHR36167:SF3">
    <property type="entry name" value="C2H2 FINGER DOMAIN TRANSCRIPTION FACTOR (EUROFUNG)-RELATED"/>
    <property type="match status" value="1"/>
</dbReference>
<accession>A0A2N3NLG1</accession>
<dbReference type="GO" id="GO:0008270">
    <property type="term" value="F:zinc ion binding"/>
    <property type="evidence" value="ECO:0007669"/>
    <property type="project" value="UniProtKB-KW"/>
</dbReference>
<feature type="compositionally biased region" description="Polar residues" evidence="2">
    <location>
        <begin position="39"/>
        <end position="54"/>
    </location>
</feature>
<feature type="region of interest" description="Disordered" evidence="2">
    <location>
        <begin position="1"/>
        <end position="171"/>
    </location>
</feature>
<dbReference type="Proteomes" id="UP000233524">
    <property type="component" value="Unassembled WGS sequence"/>
</dbReference>
<gene>
    <name evidence="4" type="ORF">jhhlp_000066</name>
</gene>
<evidence type="ECO:0000313" key="4">
    <source>
        <dbReference type="EMBL" id="PKS13295.1"/>
    </source>
</evidence>
<keyword evidence="1" id="KW-0479">Metal-binding</keyword>
<reference evidence="4 5" key="1">
    <citation type="journal article" date="2017" name="G3 (Bethesda)">
        <title>First Draft Genome Sequence of the Pathogenic Fungus Lomentospora prolificans (Formerly Scedosporium prolificans).</title>
        <authorList>
            <person name="Luo R."/>
            <person name="Zimin A."/>
            <person name="Workman R."/>
            <person name="Fan Y."/>
            <person name="Pertea G."/>
            <person name="Grossman N."/>
            <person name="Wear M.P."/>
            <person name="Jia B."/>
            <person name="Miller H."/>
            <person name="Casadevall A."/>
            <person name="Timp W."/>
            <person name="Zhang S.X."/>
            <person name="Salzberg S.L."/>
        </authorList>
    </citation>
    <scope>NUCLEOTIDE SEQUENCE [LARGE SCALE GENOMIC DNA]</scope>
    <source>
        <strain evidence="4 5">JHH-5317</strain>
    </source>
</reference>
<evidence type="ECO:0000256" key="1">
    <source>
        <dbReference type="PROSITE-ProRule" id="PRU00042"/>
    </source>
</evidence>
<feature type="compositionally biased region" description="Polar residues" evidence="2">
    <location>
        <begin position="382"/>
        <end position="399"/>
    </location>
</feature>
<keyword evidence="1" id="KW-0862">Zinc</keyword>
<keyword evidence="5" id="KW-1185">Reference proteome</keyword>
<dbReference type="GO" id="GO:0006355">
    <property type="term" value="P:regulation of DNA-templated transcription"/>
    <property type="evidence" value="ECO:0007669"/>
    <property type="project" value="InterPro"/>
</dbReference>
<feature type="compositionally biased region" description="Polar residues" evidence="2">
    <location>
        <begin position="72"/>
        <end position="106"/>
    </location>
</feature>
<dbReference type="PANTHER" id="PTHR36167">
    <property type="entry name" value="C2H2 FINGER DOMAIN TRANSCRIPTION FACTOR (EUROFUNG)-RELATED"/>
    <property type="match status" value="1"/>
</dbReference>
<dbReference type="AlphaFoldDB" id="A0A2N3NLG1"/>
<keyword evidence="1" id="KW-0863">Zinc-finger</keyword>
<dbReference type="PROSITE" id="PS00028">
    <property type="entry name" value="ZINC_FINGER_C2H2_1"/>
    <property type="match status" value="1"/>
</dbReference>
<evidence type="ECO:0000256" key="2">
    <source>
        <dbReference type="SAM" id="MobiDB-lite"/>
    </source>
</evidence>
<dbReference type="OrthoDB" id="1939603at2759"/>
<evidence type="ECO:0000259" key="3">
    <source>
        <dbReference type="PROSITE" id="PS50157"/>
    </source>
</evidence>
<dbReference type="InterPro" id="IPR039327">
    <property type="entry name" value="CON7-like"/>
</dbReference>
<dbReference type="EMBL" id="NLAX01000001">
    <property type="protein sequence ID" value="PKS13295.1"/>
    <property type="molecule type" value="Genomic_DNA"/>
</dbReference>
<dbReference type="STRING" id="41688.A0A2N3NLG1"/>
<feature type="compositionally biased region" description="Basic and acidic residues" evidence="2">
    <location>
        <begin position="283"/>
        <end position="303"/>
    </location>
</feature>
<dbReference type="PROSITE" id="PS50157">
    <property type="entry name" value="ZINC_FINGER_C2H2_2"/>
    <property type="match status" value="1"/>
</dbReference>
<dbReference type="InterPro" id="IPR013087">
    <property type="entry name" value="Znf_C2H2_type"/>
</dbReference>
<feature type="compositionally biased region" description="Low complexity" evidence="2">
    <location>
        <begin position="304"/>
        <end position="316"/>
    </location>
</feature>
<name>A0A2N3NLG1_9PEZI</name>
<dbReference type="VEuPathDB" id="FungiDB:jhhlp_000066"/>
<protein>
    <recommendedName>
        <fullName evidence="3">C2H2-type domain-containing protein</fullName>
    </recommendedName>
</protein>